<name>A0ABX8HW47_9PSED</name>
<sequence>MNRRQKFIFDSYYQKSIKLYDETEARWIGETMQADSPAQEKSLRTKYFKGAAFNALLISYTAGESISSLVPRLEKLIKNYEIFQQALADEEGEPDISPLAIDDWPGQYEECLQVISLCVLLHRTDLLNRFVVLLDRAGYAHEDTLYEDLLRKHLPDRADLDEWYHELYTPLIKAIYAEDPEEASDLLKQYCKEWYPAFKNLQTNWHDSHLDIEDDNGNYVGYWAFEAAAVAFLYGIDDSKIDHMVYPKDLVEYARNYQPANETQVTRIDAGQPCSKTGYWFTPAQANSRRHFQQGEIMPRISDSTWGDTIWYWSGEK</sequence>
<accession>A0ABX8HW47</accession>
<dbReference type="InterPro" id="IPR015025">
    <property type="entry name" value="PoNi_C"/>
</dbReference>
<dbReference type="Pfam" id="PF08929">
    <property type="entry name" value="PoNi_C"/>
    <property type="match status" value="1"/>
</dbReference>
<dbReference type="Proteomes" id="UP000683401">
    <property type="component" value="Chromosome"/>
</dbReference>
<dbReference type="EMBL" id="CP076668">
    <property type="protein sequence ID" value="QWU84215.1"/>
    <property type="molecule type" value="Genomic_DNA"/>
</dbReference>
<organism evidence="2 3">
    <name type="scientific">Pseudomonas lijiangensis</name>
    <dbReference type="NCBI Taxonomy" id="2995658"/>
    <lineage>
        <taxon>Bacteria</taxon>
        <taxon>Pseudomonadati</taxon>
        <taxon>Pseudomonadota</taxon>
        <taxon>Gammaproteobacteria</taxon>
        <taxon>Pseudomonadales</taxon>
        <taxon>Pseudomonadaceae</taxon>
        <taxon>Pseudomonas</taxon>
    </lineage>
</organism>
<evidence type="ECO:0000313" key="2">
    <source>
        <dbReference type="EMBL" id="QWU84215.1"/>
    </source>
</evidence>
<dbReference type="RefSeq" id="WP_216705045.1">
    <property type="nucleotide sequence ID" value="NZ_CP076668.1"/>
</dbReference>
<gene>
    <name evidence="2" type="ORF">KQP88_05385</name>
</gene>
<proteinExistence type="predicted"/>
<evidence type="ECO:0000313" key="3">
    <source>
        <dbReference type="Proteomes" id="UP000683401"/>
    </source>
</evidence>
<protein>
    <submittedName>
        <fullName evidence="2">DUF1911 domain-containing protein</fullName>
    </submittedName>
</protein>
<reference evidence="3" key="1">
    <citation type="submission" date="2021-06" db="EMBL/GenBank/DDBJ databases">
        <title>Identification of Pseudomonas cichorii causing bacterial leaf black spot of flue-cured tobacco, a new disease in China.</title>
        <authorList>
            <person name="Lu C.-H."/>
        </authorList>
    </citation>
    <scope>NUCLEOTIDE SEQUENCE [LARGE SCALE GENOMIC DNA]</scope>
    <source>
        <strain evidence="3">LJ2</strain>
    </source>
</reference>
<keyword evidence="3" id="KW-1185">Reference proteome</keyword>
<feature type="domain" description="PoNi C-terminal" evidence="1">
    <location>
        <begin position="142"/>
        <end position="250"/>
    </location>
</feature>
<evidence type="ECO:0000259" key="1">
    <source>
        <dbReference type="Pfam" id="PF08929"/>
    </source>
</evidence>